<accession>A0A6J4QZC4</accession>
<feature type="signal peptide" evidence="1">
    <location>
        <begin position="1"/>
        <end position="26"/>
    </location>
</feature>
<dbReference type="AlphaFoldDB" id="A0A6J4QZC4"/>
<evidence type="ECO:0000256" key="1">
    <source>
        <dbReference type="SAM" id="SignalP"/>
    </source>
</evidence>
<feature type="chain" id="PRO_5026716371" evidence="1">
    <location>
        <begin position="27"/>
        <end position="103"/>
    </location>
</feature>
<name>A0A6J4QZC4_9ACTN</name>
<protein>
    <submittedName>
        <fullName evidence="2">Uncharacterized protein</fullName>
    </submittedName>
</protein>
<sequence>MGIARISAAVVCSALLAVAASPAAFGAPPVDPGTVVYNAGGSNLGECSAFLGTRQERDDVNRIIRLYGDQLGIDNPGQIIHVRAQQENNLPPEQECRQRPVGS</sequence>
<keyword evidence="1" id="KW-0732">Signal</keyword>
<reference evidence="2" key="1">
    <citation type="submission" date="2020-02" db="EMBL/GenBank/DDBJ databases">
        <authorList>
            <person name="Meier V. D."/>
        </authorList>
    </citation>
    <scope>NUCLEOTIDE SEQUENCE</scope>
    <source>
        <strain evidence="2">AVDCRST_MAG58</strain>
    </source>
</reference>
<organism evidence="2">
    <name type="scientific">uncultured Rubrobacteraceae bacterium</name>
    <dbReference type="NCBI Taxonomy" id="349277"/>
    <lineage>
        <taxon>Bacteria</taxon>
        <taxon>Bacillati</taxon>
        <taxon>Actinomycetota</taxon>
        <taxon>Rubrobacteria</taxon>
        <taxon>Rubrobacterales</taxon>
        <taxon>Rubrobacteraceae</taxon>
        <taxon>environmental samples</taxon>
    </lineage>
</organism>
<evidence type="ECO:0000313" key="2">
    <source>
        <dbReference type="EMBL" id="CAA9459588.1"/>
    </source>
</evidence>
<proteinExistence type="predicted"/>
<gene>
    <name evidence="2" type="ORF">AVDCRST_MAG58-2307</name>
</gene>
<dbReference type="EMBL" id="CADCVF010000046">
    <property type="protein sequence ID" value="CAA9459588.1"/>
    <property type="molecule type" value="Genomic_DNA"/>
</dbReference>